<feature type="coiled-coil region" evidence="5">
    <location>
        <begin position="66"/>
        <end position="139"/>
    </location>
</feature>
<reference evidence="7 8" key="1">
    <citation type="submission" date="2023-08" db="EMBL/GenBank/DDBJ databases">
        <title>Mesonia sp. MT50, isolated from deep-sea sediment of the Mariana Trench.</title>
        <authorList>
            <person name="Fu H."/>
        </authorList>
    </citation>
    <scope>NUCLEOTIDE SEQUENCE [LARGE SCALE GENOMIC DNA]</scope>
    <source>
        <strain evidence="7 8">MT50</strain>
    </source>
</reference>
<comment type="function">
    <text evidence="1">Involved in DNA recombination.</text>
</comment>
<organism evidence="7 8">
    <name type="scientific">Mesonia profundi</name>
    <dbReference type="NCBI Taxonomy" id="3070998"/>
    <lineage>
        <taxon>Bacteria</taxon>
        <taxon>Pseudomonadati</taxon>
        <taxon>Bacteroidota</taxon>
        <taxon>Flavobacteriia</taxon>
        <taxon>Flavobacteriales</taxon>
        <taxon>Flavobacteriaceae</taxon>
        <taxon>Mesonia</taxon>
    </lineage>
</organism>
<evidence type="ECO:0000313" key="7">
    <source>
        <dbReference type="EMBL" id="MDQ7917777.1"/>
    </source>
</evidence>
<evidence type="ECO:0000313" key="8">
    <source>
        <dbReference type="Proteomes" id="UP001230915"/>
    </source>
</evidence>
<dbReference type="Proteomes" id="UP001230915">
    <property type="component" value="Unassembled WGS sequence"/>
</dbReference>
<accession>A0ABU1A252</accession>
<evidence type="ECO:0000256" key="4">
    <source>
        <dbReference type="ARBA" id="ARBA00023172"/>
    </source>
</evidence>
<keyword evidence="3 5" id="KW-0175">Coiled coil</keyword>
<comment type="similarity">
    <text evidence="2">Belongs to the RmuC family.</text>
</comment>
<sequence>MQESHLLIIAGLFIFLSGIILGVLVKHLKSSGKTKELESFGKQKELEMNALKEQQQKSETYFLALKAEMQQEIKAIGRDREEIRSEKDFFKNELTRKNVEFENLKQRSEEQKNEVEQLQEKFQKEFENLANKILEQKSEKFTLQNKENIQNILNPLQEKIKVFEEKVDRNSENSLRRHAELGKQLEFLNEQNLKISEEATNLTKALKGDTKMQGNWGEMILERVMERSGLQKDSEYFVQQSFTTEEGKRVMPDVVIKLPGEKKMIIDAKVSLNAYERYMNEEDETQKPMHLKNHLISVKKRVDELSKKNYHQLYQMESPDFVLLFIPIEAAFAIASNEYPQLYNDAFDKNIIIVTPTTLLAVLKTIDSMWQNEKQKQNAIEIATQAGALYDSFTNLTEELLKLGRQIGTVQGSYDTAMKKLTGKGNLIRRVEKLKKLGAKASKQIDQKLVNLTEGDDS</sequence>
<protein>
    <submittedName>
        <fullName evidence="7">DNA recombination protein RmuC</fullName>
    </submittedName>
</protein>
<evidence type="ECO:0000256" key="2">
    <source>
        <dbReference type="ARBA" id="ARBA00009840"/>
    </source>
</evidence>
<keyword evidence="8" id="KW-1185">Reference proteome</keyword>
<dbReference type="PANTHER" id="PTHR30563">
    <property type="entry name" value="DNA RECOMBINATION PROTEIN RMUC"/>
    <property type="match status" value="1"/>
</dbReference>
<dbReference type="EMBL" id="JAVHUL010000022">
    <property type="protein sequence ID" value="MDQ7917777.1"/>
    <property type="molecule type" value="Genomic_DNA"/>
</dbReference>
<keyword evidence="6" id="KW-0812">Transmembrane</keyword>
<evidence type="ECO:0000256" key="1">
    <source>
        <dbReference type="ARBA" id="ARBA00003416"/>
    </source>
</evidence>
<dbReference type="RefSeq" id="WP_308864617.1">
    <property type="nucleotide sequence ID" value="NZ_JAVHUL010000022.1"/>
</dbReference>
<feature type="coiled-coil region" evidence="5">
    <location>
        <begin position="178"/>
        <end position="205"/>
    </location>
</feature>
<evidence type="ECO:0000256" key="3">
    <source>
        <dbReference type="ARBA" id="ARBA00023054"/>
    </source>
</evidence>
<dbReference type="InterPro" id="IPR003798">
    <property type="entry name" value="DNA_recombination_RmuC"/>
</dbReference>
<evidence type="ECO:0000256" key="5">
    <source>
        <dbReference type="SAM" id="Coils"/>
    </source>
</evidence>
<keyword evidence="6" id="KW-1133">Transmembrane helix</keyword>
<gene>
    <name evidence="7" type="primary">rmuC</name>
    <name evidence="7" type="ORF">RBU60_09335</name>
</gene>
<keyword evidence="6" id="KW-0472">Membrane</keyword>
<keyword evidence="4" id="KW-0233">DNA recombination</keyword>
<comment type="caution">
    <text evidence="7">The sequence shown here is derived from an EMBL/GenBank/DDBJ whole genome shotgun (WGS) entry which is preliminary data.</text>
</comment>
<feature type="transmembrane region" description="Helical" evidence="6">
    <location>
        <begin position="6"/>
        <end position="25"/>
    </location>
</feature>
<name>A0ABU1A252_9FLAO</name>
<dbReference type="Pfam" id="PF02646">
    <property type="entry name" value="RmuC"/>
    <property type="match status" value="1"/>
</dbReference>
<dbReference type="PANTHER" id="PTHR30563:SF0">
    <property type="entry name" value="DNA RECOMBINATION PROTEIN RMUC"/>
    <property type="match status" value="1"/>
</dbReference>
<evidence type="ECO:0000256" key="6">
    <source>
        <dbReference type="SAM" id="Phobius"/>
    </source>
</evidence>
<proteinExistence type="inferred from homology"/>